<keyword evidence="1" id="KW-0472">Membrane</keyword>
<feature type="transmembrane region" description="Helical" evidence="1">
    <location>
        <begin position="65"/>
        <end position="85"/>
    </location>
</feature>
<evidence type="ECO:0000313" key="3">
    <source>
        <dbReference type="Proteomes" id="UP000267003"/>
    </source>
</evidence>
<name>A0A3A8QPX5_9BACT</name>
<evidence type="ECO:0000313" key="2">
    <source>
        <dbReference type="EMBL" id="RKH68960.1"/>
    </source>
</evidence>
<evidence type="ECO:0000256" key="1">
    <source>
        <dbReference type="SAM" id="Phobius"/>
    </source>
</evidence>
<comment type="caution">
    <text evidence="2">The sequence shown here is derived from an EMBL/GenBank/DDBJ whole genome shotgun (WGS) entry which is preliminary data.</text>
</comment>
<keyword evidence="3" id="KW-1185">Reference proteome</keyword>
<accession>A0A3A8QPX5</accession>
<dbReference type="EMBL" id="RAWK01000057">
    <property type="protein sequence ID" value="RKH68960.1"/>
    <property type="molecule type" value="Genomic_DNA"/>
</dbReference>
<reference evidence="3" key="1">
    <citation type="submission" date="2018-09" db="EMBL/GenBank/DDBJ databases">
        <authorList>
            <person name="Livingstone P.G."/>
            <person name="Whitworth D.E."/>
        </authorList>
    </citation>
    <scope>NUCLEOTIDE SEQUENCE [LARGE SCALE GENOMIC DNA]</scope>
    <source>
        <strain evidence="3">AB050A</strain>
    </source>
</reference>
<organism evidence="2 3">
    <name type="scientific">Corallococcus aberystwythensis</name>
    <dbReference type="NCBI Taxonomy" id="2316722"/>
    <lineage>
        <taxon>Bacteria</taxon>
        <taxon>Pseudomonadati</taxon>
        <taxon>Myxococcota</taxon>
        <taxon>Myxococcia</taxon>
        <taxon>Myxococcales</taxon>
        <taxon>Cystobacterineae</taxon>
        <taxon>Myxococcaceae</taxon>
        <taxon>Corallococcus</taxon>
    </lineage>
</organism>
<dbReference type="RefSeq" id="WP_120555433.1">
    <property type="nucleotide sequence ID" value="NZ_RAWK01000057.1"/>
</dbReference>
<proteinExistence type="predicted"/>
<keyword evidence="1" id="KW-1133">Transmembrane helix</keyword>
<protein>
    <submittedName>
        <fullName evidence="2">DUF3592 domain-containing protein</fullName>
    </submittedName>
</protein>
<sequence>MLGDKEFRRRHLFGLWVLIRPPDEEPLEIGLHASRAGQFKHGDTLEVPYNPKQPQRAFVAGENQWVGLIILGVIGLVLLWAPIFAGL</sequence>
<keyword evidence="1" id="KW-0812">Transmembrane</keyword>
<dbReference type="Proteomes" id="UP000267003">
    <property type="component" value="Unassembled WGS sequence"/>
</dbReference>
<gene>
    <name evidence="2" type="ORF">D7W81_11645</name>
</gene>
<dbReference type="AlphaFoldDB" id="A0A3A8QPX5"/>